<gene>
    <name evidence="2" type="ORF">PSON_ATCC_30995.1.T0900079</name>
</gene>
<comment type="caution">
    <text evidence="2">The sequence shown here is derived from an EMBL/GenBank/DDBJ whole genome shotgun (WGS) entry which is preliminary data.</text>
</comment>
<evidence type="ECO:0000256" key="1">
    <source>
        <dbReference type="SAM" id="MobiDB-lite"/>
    </source>
</evidence>
<feature type="region of interest" description="Disordered" evidence="1">
    <location>
        <begin position="1"/>
        <end position="20"/>
    </location>
</feature>
<dbReference type="EMBL" id="CAJJDN010000090">
    <property type="protein sequence ID" value="CAD8108017.1"/>
    <property type="molecule type" value="Genomic_DNA"/>
</dbReference>
<evidence type="ECO:0000313" key="3">
    <source>
        <dbReference type="Proteomes" id="UP000692954"/>
    </source>
</evidence>
<proteinExistence type="predicted"/>
<sequence length="135" mass="16074">MQNSFKTEETTQQVNESDSISKEMNNIQKKISKHHHNINQPRIGSDYQAKIITSPIHSSKCKRNFETLKVWDGSSKKHLKLEVERERKRLRYLMGREFTQEDTILTMFFMYNFDRDKVNKALNLKKEAIQTKILL</sequence>
<protein>
    <submittedName>
        <fullName evidence="2">Uncharacterized protein</fullName>
    </submittedName>
</protein>
<dbReference type="OrthoDB" id="291149at2759"/>
<organism evidence="2 3">
    <name type="scientific">Paramecium sonneborni</name>
    <dbReference type="NCBI Taxonomy" id="65129"/>
    <lineage>
        <taxon>Eukaryota</taxon>
        <taxon>Sar</taxon>
        <taxon>Alveolata</taxon>
        <taxon>Ciliophora</taxon>
        <taxon>Intramacronucleata</taxon>
        <taxon>Oligohymenophorea</taxon>
        <taxon>Peniculida</taxon>
        <taxon>Parameciidae</taxon>
        <taxon>Paramecium</taxon>
    </lineage>
</organism>
<reference evidence="2" key="1">
    <citation type="submission" date="2021-01" db="EMBL/GenBank/DDBJ databases">
        <authorList>
            <consortium name="Genoscope - CEA"/>
            <person name="William W."/>
        </authorList>
    </citation>
    <scope>NUCLEOTIDE SEQUENCE</scope>
</reference>
<dbReference type="AlphaFoldDB" id="A0A8S1PXM8"/>
<evidence type="ECO:0000313" key="2">
    <source>
        <dbReference type="EMBL" id="CAD8108017.1"/>
    </source>
</evidence>
<name>A0A8S1PXM8_9CILI</name>
<accession>A0A8S1PXM8</accession>
<dbReference type="Proteomes" id="UP000692954">
    <property type="component" value="Unassembled WGS sequence"/>
</dbReference>
<keyword evidence="3" id="KW-1185">Reference proteome</keyword>